<dbReference type="InterPro" id="IPR004797">
    <property type="entry name" value="Competence_ComEC/Rec2"/>
</dbReference>
<protein>
    <submittedName>
        <fullName evidence="9">DNA internalization-related competence protein ComEC/Rec2</fullName>
    </submittedName>
</protein>
<dbReference type="InterPro" id="IPR052159">
    <property type="entry name" value="Competence_DNA_uptake"/>
</dbReference>
<feature type="transmembrane region" description="Helical" evidence="6">
    <location>
        <begin position="38"/>
        <end position="59"/>
    </location>
</feature>
<dbReference type="Gene3D" id="3.60.15.10">
    <property type="entry name" value="Ribonuclease Z/Hydroxyacylglutathione hydrolase-like"/>
    <property type="match status" value="1"/>
</dbReference>
<feature type="domain" description="DUF4131" evidence="8">
    <location>
        <begin position="23"/>
        <end position="168"/>
    </location>
</feature>
<feature type="transmembrane region" description="Helical" evidence="6">
    <location>
        <begin position="425"/>
        <end position="443"/>
    </location>
</feature>
<dbReference type="PANTHER" id="PTHR30619">
    <property type="entry name" value="DNA INTERNALIZATION/COMPETENCE PROTEIN COMEC/REC2"/>
    <property type="match status" value="1"/>
</dbReference>
<reference evidence="10" key="1">
    <citation type="journal article" date="2019" name="Genome Announc.">
        <title>Draft Genome Sequence of Pseudoalteromonas piscicida Strain 36Y ROTHPW, an Hypersaline Seawater Isolate from the South Coast of Sonora, Mexico.</title>
        <authorList>
            <person name="Sanchez-Diaz R."/>
            <person name="Molina-Garza Z.J."/>
            <person name="Cruz-Suarez L.E."/>
            <person name="Selvin J."/>
            <person name="Kiran G.S."/>
            <person name="Ibarra-Gamez J.C."/>
            <person name="Gomez-Gil B."/>
            <person name="Galaviz-Silva L."/>
        </authorList>
    </citation>
    <scope>NUCLEOTIDE SEQUENCE [LARGE SCALE GENOMIC DNA]</scope>
    <source>
        <strain evidence="10">36Y_RITHPW</strain>
    </source>
</reference>
<dbReference type="InterPro" id="IPR035681">
    <property type="entry name" value="ComA-like_MBL"/>
</dbReference>
<dbReference type="Pfam" id="PF13567">
    <property type="entry name" value="DUF4131"/>
    <property type="match status" value="1"/>
</dbReference>
<keyword evidence="10" id="KW-1185">Reference proteome</keyword>
<feature type="transmembrane region" description="Helical" evidence="6">
    <location>
        <begin position="449"/>
        <end position="478"/>
    </location>
</feature>
<evidence type="ECO:0000256" key="3">
    <source>
        <dbReference type="ARBA" id="ARBA00022692"/>
    </source>
</evidence>
<dbReference type="InterPro" id="IPR036866">
    <property type="entry name" value="RibonucZ/Hydroxyglut_hydro"/>
</dbReference>
<organism evidence="9 10">
    <name type="scientific">Pseudoalteromonas piscicida</name>
    <dbReference type="NCBI Taxonomy" id="43662"/>
    <lineage>
        <taxon>Bacteria</taxon>
        <taxon>Pseudomonadati</taxon>
        <taxon>Pseudomonadota</taxon>
        <taxon>Gammaproteobacteria</taxon>
        <taxon>Alteromonadales</taxon>
        <taxon>Pseudoalteromonadaceae</taxon>
        <taxon>Pseudoalteromonas</taxon>
    </lineage>
</organism>
<comment type="caution">
    <text evidence="9">The sequence shown here is derived from an EMBL/GenBank/DDBJ whole genome shotgun (WGS) entry which is preliminary data.</text>
</comment>
<dbReference type="AlphaFoldDB" id="A0A2A5JSK8"/>
<gene>
    <name evidence="9" type="ORF">CEX98_07990</name>
</gene>
<accession>A0A2A5JSK8</accession>
<name>A0A2A5JSK8_PSEO7</name>
<dbReference type="NCBIfam" id="TIGR00361">
    <property type="entry name" value="ComEC_Rec2"/>
    <property type="match status" value="1"/>
</dbReference>
<feature type="transmembrane region" description="Helical" evidence="6">
    <location>
        <begin position="223"/>
        <end position="247"/>
    </location>
</feature>
<dbReference type="InterPro" id="IPR004477">
    <property type="entry name" value="ComEC_N"/>
</dbReference>
<dbReference type="CDD" id="cd07731">
    <property type="entry name" value="ComA-like_MBL-fold"/>
    <property type="match status" value="1"/>
</dbReference>
<dbReference type="NCBIfam" id="TIGR00360">
    <property type="entry name" value="ComEC_N-term"/>
    <property type="match status" value="1"/>
</dbReference>
<dbReference type="Proteomes" id="UP000228621">
    <property type="component" value="Unassembled WGS sequence"/>
</dbReference>
<comment type="subcellular location">
    <subcellularLocation>
        <location evidence="1">Cell membrane</location>
        <topology evidence="1">Multi-pass membrane protein</topology>
    </subcellularLocation>
</comment>
<evidence type="ECO:0000259" key="8">
    <source>
        <dbReference type="Pfam" id="PF13567"/>
    </source>
</evidence>
<evidence type="ECO:0000259" key="7">
    <source>
        <dbReference type="Pfam" id="PF03772"/>
    </source>
</evidence>
<feature type="transmembrane region" description="Helical" evidence="6">
    <location>
        <begin position="351"/>
        <end position="369"/>
    </location>
</feature>
<feature type="domain" description="ComEC/Rec2-related protein" evidence="7">
    <location>
        <begin position="199"/>
        <end position="465"/>
    </location>
</feature>
<sequence>MCFGIVIGCFTAVFLLDNWRIAAISLFLYFIGRYSKPFYRILAGFILGIFIVLVHYLVFHQLNIQQQWLDGPISISGLVTEVKQTPAGESLVIEIQQFENKALPSWKTVKAKLYRNSALPVLVVGNTVEMRASLKRYRSRINIGLFNAELHAFRKQVYFKGNVKKIDAVHHHFNWRLNYRVKLANMLDGLEYNWLYYILLSGDTSKSNYAHTQQFRELGLSHLLAISGLHIGIVFTIAFWLIKAILYCWPMALPQSINLHQICLLSALLFCASYVFLCGYSVSATRALLMATTWVGCYCLGLRLKSSEVLTLALVGVLILDPFALLNPGLYYSFFAVAIIVALIQKARSGWFAKFVVLAKLQLALFVLLMPLNLYFFAGISVISLIANLVIIPLVSFVVFPALIVHIGLLSRLGWEQPLALIDDLLAYIIHLLTSLPIGWLAAPSSSSQLLLCIYWCVVLLWILRSYLGLLPLLIYFVDIELKPSPNWQLDVFDVGHGTAVLISKNHDGLLYDLGANYFGYFSIFDFVVKPYLLNNKIALKTTVISHNDGDHNGGLGALYKYDGGRSLQQFHGAGEPLGCKLGAQTFQGLKVHALWPKAISSNDNNNSCVISVSDGQFTVLLPGDIEATVEKQLVAEHKTALKADVLLVPHHGSSSSSSDEFIKTVAPKIAIFSRAYYSPWKIPSNKVIARYKKAGVKRLDTALDGHIKILFFEHKIAIERGRVLENYWFLR</sequence>
<dbReference type="PANTHER" id="PTHR30619:SF7">
    <property type="entry name" value="BETA-LACTAMASE DOMAIN PROTEIN"/>
    <property type="match status" value="1"/>
</dbReference>
<evidence type="ECO:0000313" key="9">
    <source>
        <dbReference type="EMBL" id="PCK32261.1"/>
    </source>
</evidence>
<proteinExistence type="predicted"/>
<feature type="transmembrane region" description="Helical" evidence="6">
    <location>
        <begin position="375"/>
        <end position="404"/>
    </location>
</feature>
<dbReference type="OrthoDB" id="9761531at2"/>
<evidence type="ECO:0000256" key="2">
    <source>
        <dbReference type="ARBA" id="ARBA00022475"/>
    </source>
</evidence>
<evidence type="ECO:0000313" key="10">
    <source>
        <dbReference type="Proteomes" id="UP000228621"/>
    </source>
</evidence>
<keyword evidence="3 6" id="KW-0812">Transmembrane</keyword>
<keyword evidence="5 6" id="KW-0472">Membrane</keyword>
<dbReference type="EMBL" id="NKHF01000036">
    <property type="protein sequence ID" value="PCK32261.1"/>
    <property type="molecule type" value="Genomic_DNA"/>
</dbReference>
<evidence type="ECO:0000256" key="5">
    <source>
        <dbReference type="ARBA" id="ARBA00023136"/>
    </source>
</evidence>
<dbReference type="GO" id="GO:0005886">
    <property type="term" value="C:plasma membrane"/>
    <property type="evidence" value="ECO:0007669"/>
    <property type="project" value="UniProtKB-SubCell"/>
</dbReference>
<keyword evidence="4 6" id="KW-1133">Transmembrane helix</keyword>
<evidence type="ECO:0000256" key="4">
    <source>
        <dbReference type="ARBA" id="ARBA00022989"/>
    </source>
</evidence>
<evidence type="ECO:0000256" key="6">
    <source>
        <dbReference type="SAM" id="Phobius"/>
    </source>
</evidence>
<feature type="transmembrane region" description="Helical" evidence="6">
    <location>
        <begin position="324"/>
        <end position="344"/>
    </location>
</feature>
<dbReference type="GO" id="GO:0030420">
    <property type="term" value="P:establishment of competence for transformation"/>
    <property type="evidence" value="ECO:0007669"/>
    <property type="project" value="InterPro"/>
</dbReference>
<dbReference type="InterPro" id="IPR025405">
    <property type="entry name" value="DUF4131"/>
</dbReference>
<feature type="transmembrane region" description="Helical" evidence="6">
    <location>
        <begin position="259"/>
        <end position="280"/>
    </location>
</feature>
<dbReference type="Pfam" id="PF03772">
    <property type="entry name" value="Competence"/>
    <property type="match status" value="1"/>
</dbReference>
<keyword evidence="2" id="KW-1003">Cell membrane</keyword>
<dbReference type="SUPFAM" id="SSF56281">
    <property type="entry name" value="Metallo-hydrolase/oxidoreductase"/>
    <property type="match status" value="1"/>
</dbReference>
<evidence type="ECO:0000256" key="1">
    <source>
        <dbReference type="ARBA" id="ARBA00004651"/>
    </source>
</evidence>